<accession>A0A9W7FZK1</accession>
<dbReference type="InterPro" id="IPR029063">
    <property type="entry name" value="SAM-dependent_MTases_sf"/>
</dbReference>
<dbReference type="GO" id="GO:0070043">
    <property type="term" value="F:rRNA (guanine-N7-)-methyltransferase activity"/>
    <property type="evidence" value="ECO:0007669"/>
    <property type="project" value="TreeGrafter"/>
</dbReference>
<reference evidence="4" key="1">
    <citation type="submission" date="2022-07" db="EMBL/GenBank/DDBJ databases">
        <title>Genome analysis of Parmales, a sister group of diatoms, reveals the evolutionary specialization of diatoms from phago-mixotrophs to photoautotrophs.</title>
        <authorList>
            <person name="Ban H."/>
            <person name="Sato S."/>
            <person name="Yoshikawa S."/>
            <person name="Kazumasa Y."/>
            <person name="Nakamura Y."/>
            <person name="Ichinomiya M."/>
            <person name="Saitoh K."/>
            <person name="Sato N."/>
            <person name="Blanc-Mathieu R."/>
            <person name="Endo H."/>
            <person name="Kuwata A."/>
            <person name="Ogata H."/>
        </authorList>
    </citation>
    <scope>NUCLEOTIDE SEQUENCE</scope>
</reference>
<dbReference type="SUPFAM" id="SSF53335">
    <property type="entry name" value="S-adenosyl-L-methionine-dependent methyltransferases"/>
    <property type="match status" value="1"/>
</dbReference>
<dbReference type="PANTHER" id="PTHR31760:SF0">
    <property type="entry name" value="S-ADENOSYL-L-METHIONINE-DEPENDENT METHYLTRANSFERASES SUPERFAMILY PROTEIN"/>
    <property type="match status" value="1"/>
</dbReference>
<keyword evidence="5" id="KW-1185">Reference proteome</keyword>
<feature type="non-terminal residue" evidence="4">
    <location>
        <position position="46"/>
    </location>
</feature>
<protein>
    <submittedName>
        <fullName evidence="4">Uncharacterized protein</fullName>
    </submittedName>
</protein>
<proteinExistence type="predicted"/>
<keyword evidence="2" id="KW-0698">rRNA processing</keyword>
<evidence type="ECO:0000313" key="4">
    <source>
        <dbReference type="EMBL" id="GMI25280.1"/>
    </source>
</evidence>
<dbReference type="Proteomes" id="UP001165082">
    <property type="component" value="Unassembled WGS sequence"/>
</dbReference>
<dbReference type="OrthoDB" id="784548at2759"/>
<evidence type="ECO:0000313" key="5">
    <source>
        <dbReference type="Proteomes" id="UP001165082"/>
    </source>
</evidence>
<evidence type="ECO:0000256" key="3">
    <source>
        <dbReference type="ARBA" id="ARBA00022679"/>
    </source>
</evidence>
<keyword evidence="3" id="KW-0808">Transferase</keyword>
<dbReference type="EMBL" id="BRXZ01008365">
    <property type="protein sequence ID" value="GMI25280.1"/>
    <property type="molecule type" value="Genomic_DNA"/>
</dbReference>
<evidence type="ECO:0000256" key="2">
    <source>
        <dbReference type="ARBA" id="ARBA00022552"/>
    </source>
</evidence>
<keyword evidence="1" id="KW-0963">Cytoplasm</keyword>
<organism evidence="4 5">
    <name type="scientific">Triparma retinervis</name>
    <dbReference type="NCBI Taxonomy" id="2557542"/>
    <lineage>
        <taxon>Eukaryota</taxon>
        <taxon>Sar</taxon>
        <taxon>Stramenopiles</taxon>
        <taxon>Ochrophyta</taxon>
        <taxon>Bolidophyceae</taxon>
        <taxon>Parmales</taxon>
        <taxon>Triparmaceae</taxon>
        <taxon>Triparma</taxon>
    </lineage>
</organism>
<evidence type="ECO:0000256" key="1">
    <source>
        <dbReference type="ARBA" id="ARBA00022490"/>
    </source>
</evidence>
<dbReference type="InterPro" id="IPR003682">
    <property type="entry name" value="rRNA_ssu_MeTfrase_G"/>
</dbReference>
<name>A0A9W7FZK1_9STRA</name>
<dbReference type="AlphaFoldDB" id="A0A9W7FZK1"/>
<sequence length="46" mass="4992">MPLAISCPTSHFTLIDSVNKKLTAVKSMADTLGLKNVKTHHGRAEE</sequence>
<gene>
    <name evidence="4" type="ORF">TrRE_jg2711</name>
</gene>
<dbReference type="Gene3D" id="3.40.50.150">
    <property type="entry name" value="Vaccinia Virus protein VP39"/>
    <property type="match status" value="1"/>
</dbReference>
<dbReference type="PANTHER" id="PTHR31760">
    <property type="entry name" value="S-ADENOSYL-L-METHIONINE-DEPENDENT METHYLTRANSFERASES SUPERFAMILY PROTEIN"/>
    <property type="match status" value="1"/>
</dbReference>
<comment type="caution">
    <text evidence="4">The sequence shown here is derived from an EMBL/GenBank/DDBJ whole genome shotgun (WGS) entry which is preliminary data.</text>
</comment>
<dbReference type="Pfam" id="PF02527">
    <property type="entry name" value="GidB"/>
    <property type="match status" value="1"/>
</dbReference>
<dbReference type="GO" id="GO:0005829">
    <property type="term" value="C:cytosol"/>
    <property type="evidence" value="ECO:0007669"/>
    <property type="project" value="TreeGrafter"/>
</dbReference>